<sequence>MLDMYDDATGEGSVFGVTFTEGSSSDLFLHVHHIAKAFKEHCKVLFVSSKTCELNLRFFASKLAIRWDQSLLKVLEIGELLGDDLQSSADGICGTITQLSDEFDTILIEDGTVFDALGIDPKEAMKMVERITTSDKKRVLISFSYKCTLYYLLKRQADYDVELKLIGGGFGKDVTGNMAIRRSSLVSLAPERRDVLYLTGERSIKCFPPGHASIFF</sequence>
<comment type="caution">
    <text evidence="1">The sequence shown here is derived from an EMBL/GenBank/DDBJ whole genome shotgun (WGS) entry which is preliminary data.</text>
</comment>
<organism evidence="1 2">
    <name type="scientific">Pristionchus fissidentatus</name>
    <dbReference type="NCBI Taxonomy" id="1538716"/>
    <lineage>
        <taxon>Eukaryota</taxon>
        <taxon>Metazoa</taxon>
        <taxon>Ecdysozoa</taxon>
        <taxon>Nematoda</taxon>
        <taxon>Chromadorea</taxon>
        <taxon>Rhabditida</taxon>
        <taxon>Rhabditina</taxon>
        <taxon>Diplogasteromorpha</taxon>
        <taxon>Diplogasteroidea</taxon>
        <taxon>Neodiplogasteridae</taxon>
        <taxon>Pristionchus</taxon>
    </lineage>
</organism>
<keyword evidence="2" id="KW-1185">Reference proteome</keyword>
<dbReference type="EMBL" id="BTSY01000006">
    <property type="protein sequence ID" value="GMT33450.1"/>
    <property type="molecule type" value="Genomic_DNA"/>
</dbReference>
<proteinExistence type="predicted"/>
<name>A0AAV5WSB1_9BILA</name>
<dbReference type="AlphaFoldDB" id="A0AAV5WSB1"/>
<evidence type="ECO:0000313" key="1">
    <source>
        <dbReference type="EMBL" id="GMT33450.1"/>
    </source>
</evidence>
<accession>A0AAV5WSB1</accession>
<gene>
    <name evidence="1" type="ORF">PFISCL1PPCAC_24747</name>
</gene>
<dbReference type="Proteomes" id="UP001432322">
    <property type="component" value="Unassembled WGS sequence"/>
</dbReference>
<evidence type="ECO:0000313" key="2">
    <source>
        <dbReference type="Proteomes" id="UP001432322"/>
    </source>
</evidence>
<protein>
    <submittedName>
        <fullName evidence="1">Uncharacterized protein</fullName>
    </submittedName>
</protein>
<reference evidence="1" key="1">
    <citation type="submission" date="2023-10" db="EMBL/GenBank/DDBJ databases">
        <title>Genome assembly of Pristionchus species.</title>
        <authorList>
            <person name="Yoshida K."/>
            <person name="Sommer R.J."/>
        </authorList>
    </citation>
    <scope>NUCLEOTIDE SEQUENCE</scope>
    <source>
        <strain evidence="1">RS5133</strain>
    </source>
</reference>